<evidence type="ECO:0000256" key="3">
    <source>
        <dbReference type="ARBA" id="ARBA00022448"/>
    </source>
</evidence>
<dbReference type="InterPro" id="IPR003439">
    <property type="entry name" value="ABC_transporter-like_ATP-bd"/>
</dbReference>
<dbReference type="Pfam" id="PF00005">
    <property type="entry name" value="ABC_tran"/>
    <property type="match status" value="2"/>
</dbReference>
<dbReference type="Gene3D" id="3.40.50.300">
    <property type="entry name" value="P-loop containing nucleotide triphosphate hydrolases"/>
    <property type="match status" value="2"/>
</dbReference>
<sequence length="546" mass="59925">MTAADASPLLSIRSLSVGYRGRRNHAAVIGADLDIRPGEIVALVGESGSGKSTIAHSILGVLPPAARITGGEIVFNGLPLHRLSEHEFSKLRGVALSLVPQDPARALNPVRTIGAQLAEALTLHRKTDRARLREECLRLLAEAGISDPEQRLGQYPHELSGGLLQRVLIAVAFACRPRLIIADEPTSALDVTVQKRILDHLDRLVAQHNTALLLITHDLAVAGDRADRIAVMQSGRIVEQGPAKTVLKEPRHPYTRRLLAAAPTLVSPRLVASRQLRSGRAAPPVLELRQLSRIYSSRRDGGKRTAVDKVSITVHRGHTVSLVGESGSGKTTTARMALRLLRPTSGRIILHGEDITDWSQKRLREIRPRFQFVQQNPSASLDSKMSVRQLIEEPLVIHRRGDRTSRRAEVERLLDDVGLPRNLSERRPAELSGGQRQRVAIARALALKPDLVVLDEPVASLDVSVQEQILRLLVRLQQEYDLAYLFISHDLAVVRQISDEIVVLHNGSVVEKGDVETVFARPTQPYTLQLIDSVPGSGGRTSRLIT</sequence>
<keyword evidence="8" id="KW-1185">Reference proteome</keyword>
<dbReference type="PANTHER" id="PTHR43776:SF7">
    <property type="entry name" value="D,D-DIPEPTIDE TRANSPORT ATP-BINDING PROTEIN DDPF-RELATED"/>
    <property type="match status" value="1"/>
</dbReference>
<evidence type="ECO:0000259" key="6">
    <source>
        <dbReference type="PROSITE" id="PS50893"/>
    </source>
</evidence>
<evidence type="ECO:0000256" key="1">
    <source>
        <dbReference type="ARBA" id="ARBA00004417"/>
    </source>
</evidence>
<dbReference type="EMBL" id="JBHMAA010000008">
    <property type="protein sequence ID" value="MFB9948689.1"/>
    <property type="molecule type" value="Genomic_DNA"/>
</dbReference>
<dbReference type="Pfam" id="PF08352">
    <property type="entry name" value="oligo_HPY"/>
    <property type="match status" value="2"/>
</dbReference>
<dbReference type="NCBIfam" id="NF008453">
    <property type="entry name" value="PRK11308.1"/>
    <property type="match status" value="2"/>
</dbReference>
<reference evidence="7 8" key="1">
    <citation type="submission" date="2024-09" db="EMBL/GenBank/DDBJ databases">
        <authorList>
            <person name="Sun Q."/>
            <person name="Mori K."/>
        </authorList>
    </citation>
    <scope>NUCLEOTIDE SEQUENCE [LARGE SCALE GENOMIC DNA]</scope>
    <source>
        <strain evidence="7 8">TBRC 4938</strain>
    </source>
</reference>
<dbReference type="SMART" id="SM00382">
    <property type="entry name" value="AAA"/>
    <property type="match status" value="2"/>
</dbReference>
<feature type="domain" description="ABC transporter" evidence="6">
    <location>
        <begin position="286"/>
        <end position="531"/>
    </location>
</feature>
<evidence type="ECO:0000256" key="4">
    <source>
        <dbReference type="ARBA" id="ARBA00022741"/>
    </source>
</evidence>
<evidence type="ECO:0000256" key="2">
    <source>
        <dbReference type="ARBA" id="ARBA00005417"/>
    </source>
</evidence>
<dbReference type="SUPFAM" id="SSF52540">
    <property type="entry name" value="P-loop containing nucleoside triphosphate hydrolases"/>
    <property type="match status" value="2"/>
</dbReference>
<dbReference type="PROSITE" id="PS00211">
    <property type="entry name" value="ABC_TRANSPORTER_1"/>
    <property type="match status" value="1"/>
</dbReference>
<evidence type="ECO:0000313" key="8">
    <source>
        <dbReference type="Proteomes" id="UP001589692"/>
    </source>
</evidence>
<accession>A0ABV6ADJ9</accession>
<dbReference type="InterPro" id="IPR027417">
    <property type="entry name" value="P-loop_NTPase"/>
</dbReference>
<dbReference type="InterPro" id="IPR003593">
    <property type="entry name" value="AAA+_ATPase"/>
</dbReference>
<dbReference type="RefSeq" id="WP_377258346.1">
    <property type="nucleotide sequence ID" value="NZ_JBHMAA010000008.1"/>
</dbReference>
<feature type="domain" description="ABC transporter" evidence="6">
    <location>
        <begin position="12"/>
        <end position="259"/>
    </location>
</feature>
<protein>
    <submittedName>
        <fullName evidence="7">Dipeptide ABC transporter ATP-binding protein</fullName>
    </submittedName>
</protein>
<evidence type="ECO:0000313" key="7">
    <source>
        <dbReference type="EMBL" id="MFB9948689.1"/>
    </source>
</evidence>
<keyword evidence="3" id="KW-0813">Transport</keyword>
<proteinExistence type="inferred from homology"/>
<dbReference type="InterPro" id="IPR017871">
    <property type="entry name" value="ABC_transporter-like_CS"/>
</dbReference>
<dbReference type="InterPro" id="IPR013563">
    <property type="entry name" value="Oligopep_ABC_C"/>
</dbReference>
<dbReference type="InterPro" id="IPR050319">
    <property type="entry name" value="ABC_transp_ATP-bind"/>
</dbReference>
<dbReference type="Proteomes" id="UP001589692">
    <property type="component" value="Unassembled WGS sequence"/>
</dbReference>
<keyword evidence="4" id="KW-0547">Nucleotide-binding</keyword>
<evidence type="ECO:0000256" key="5">
    <source>
        <dbReference type="ARBA" id="ARBA00022840"/>
    </source>
</evidence>
<name>A0ABV6ADJ9_9HYPH</name>
<organism evidence="7 8">
    <name type="scientific">Rhizobium puerariae</name>
    <dbReference type="NCBI Taxonomy" id="1585791"/>
    <lineage>
        <taxon>Bacteria</taxon>
        <taxon>Pseudomonadati</taxon>
        <taxon>Pseudomonadota</taxon>
        <taxon>Alphaproteobacteria</taxon>
        <taxon>Hyphomicrobiales</taxon>
        <taxon>Rhizobiaceae</taxon>
        <taxon>Rhizobium/Agrobacterium group</taxon>
        <taxon>Rhizobium</taxon>
    </lineage>
</organism>
<gene>
    <name evidence="7" type="ORF">ACFFP0_07505</name>
</gene>
<comment type="caution">
    <text evidence="7">The sequence shown here is derived from an EMBL/GenBank/DDBJ whole genome shotgun (WGS) entry which is preliminary data.</text>
</comment>
<dbReference type="PROSITE" id="PS50893">
    <property type="entry name" value="ABC_TRANSPORTER_2"/>
    <property type="match status" value="2"/>
</dbReference>
<comment type="similarity">
    <text evidence="2">Belongs to the ABC transporter superfamily.</text>
</comment>
<dbReference type="CDD" id="cd03257">
    <property type="entry name" value="ABC_NikE_OppD_transporters"/>
    <property type="match status" value="2"/>
</dbReference>
<dbReference type="GO" id="GO:0005524">
    <property type="term" value="F:ATP binding"/>
    <property type="evidence" value="ECO:0007669"/>
    <property type="project" value="UniProtKB-KW"/>
</dbReference>
<keyword evidence="5 7" id="KW-0067">ATP-binding</keyword>
<dbReference type="PANTHER" id="PTHR43776">
    <property type="entry name" value="TRANSPORT ATP-BINDING PROTEIN"/>
    <property type="match status" value="1"/>
</dbReference>
<comment type="subcellular location">
    <subcellularLocation>
        <location evidence="1">Cell inner membrane</location>
        <topology evidence="1">Peripheral membrane protein</topology>
    </subcellularLocation>
</comment>
<dbReference type="NCBIfam" id="NF007739">
    <property type="entry name" value="PRK10419.1"/>
    <property type="match status" value="2"/>
</dbReference>